<comment type="caution">
    <text evidence="3">The sequence shown here is derived from an EMBL/GenBank/DDBJ whole genome shotgun (WGS) entry which is preliminary data.</text>
</comment>
<name>A0ABQ5CPX9_9ASTR</name>
<dbReference type="EMBL" id="BQNB010014457">
    <property type="protein sequence ID" value="GJT28402.1"/>
    <property type="molecule type" value="Genomic_DNA"/>
</dbReference>
<evidence type="ECO:0000256" key="2">
    <source>
        <dbReference type="SAM" id="SignalP"/>
    </source>
</evidence>
<gene>
    <name evidence="3" type="ORF">Tco_0908677</name>
</gene>
<reference evidence="3" key="1">
    <citation type="journal article" date="2022" name="Int. J. Mol. Sci.">
        <title>Draft Genome of Tanacetum Coccineum: Genomic Comparison of Closely Related Tanacetum-Family Plants.</title>
        <authorList>
            <person name="Yamashiro T."/>
            <person name="Shiraishi A."/>
            <person name="Nakayama K."/>
            <person name="Satake H."/>
        </authorList>
    </citation>
    <scope>NUCLEOTIDE SEQUENCE</scope>
</reference>
<accession>A0ABQ5CPX9</accession>
<reference evidence="3" key="2">
    <citation type="submission" date="2022-01" db="EMBL/GenBank/DDBJ databases">
        <authorList>
            <person name="Yamashiro T."/>
            <person name="Shiraishi A."/>
            <person name="Satake H."/>
            <person name="Nakayama K."/>
        </authorList>
    </citation>
    <scope>NUCLEOTIDE SEQUENCE</scope>
</reference>
<feature type="chain" id="PRO_5045906895" description="Reverse transcriptase domain-containing protein" evidence="2">
    <location>
        <begin position="18"/>
        <end position="165"/>
    </location>
</feature>
<evidence type="ECO:0000313" key="4">
    <source>
        <dbReference type="Proteomes" id="UP001151760"/>
    </source>
</evidence>
<feature type="compositionally biased region" description="Low complexity" evidence="1">
    <location>
        <begin position="85"/>
        <end position="94"/>
    </location>
</feature>
<feature type="region of interest" description="Disordered" evidence="1">
    <location>
        <begin position="75"/>
        <end position="94"/>
    </location>
</feature>
<protein>
    <recommendedName>
        <fullName evidence="5">Reverse transcriptase domain-containing protein</fullName>
    </recommendedName>
</protein>
<sequence length="165" mass="18013">MVLKTIILILISEGAVPTWLEKEPPNSITTWNDLQIDTFYNGLNQSNQESLNSAVGGNFLTRNTQEALTIIENKSKVRTSRNKPQASSASDSSSQNDAITTLYRQVDALSKQISSINKLVHVVQEGCETCGGPHAHYKCQAVDGYTLDVYAITGNYNSGGNSYKP</sequence>
<keyword evidence="2" id="KW-0732">Signal</keyword>
<evidence type="ECO:0000313" key="3">
    <source>
        <dbReference type="EMBL" id="GJT28402.1"/>
    </source>
</evidence>
<feature type="signal peptide" evidence="2">
    <location>
        <begin position="1"/>
        <end position="17"/>
    </location>
</feature>
<organism evidence="3 4">
    <name type="scientific">Tanacetum coccineum</name>
    <dbReference type="NCBI Taxonomy" id="301880"/>
    <lineage>
        <taxon>Eukaryota</taxon>
        <taxon>Viridiplantae</taxon>
        <taxon>Streptophyta</taxon>
        <taxon>Embryophyta</taxon>
        <taxon>Tracheophyta</taxon>
        <taxon>Spermatophyta</taxon>
        <taxon>Magnoliopsida</taxon>
        <taxon>eudicotyledons</taxon>
        <taxon>Gunneridae</taxon>
        <taxon>Pentapetalae</taxon>
        <taxon>asterids</taxon>
        <taxon>campanulids</taxon>
        <taxon>Asterales</taxon>
        <taxon>Asteraceae</taxon>
        <taxon>Asteroideae</taxon>
        <taxon>Anthemideae</taxon>
        <taxon>Anthemidinae</taxon>
        <taxon>Tanacetum</taxon>
    </lineage>
</organism>
<proteinExistence type="predicted"/>
<evidence type="ECO:0008006" key="5">
    <source>
        <dbReference type="Google" id="ProtNLM"/>
    </source>
</evidence>
<dbReference type="Proteomes" id="UP001151760">
    <property type="component" value="Unassembled WGS sequence"/>
</dbReference>
<evidence type="ECO:0000256" key="1">
    <source>
        <dbReference type="SAM" id="MobiDB-lite"/>
    </source>
</evidence>
<keyword evidence="4" id="KW-1185">Reference proteome</keyword>